<proteinExistence type="predicted"/>
<feature type="compositionally biased region" description="Basic residues" evidence="1">
    <location>
        <begin position="209"/>
        <end position="218"/>
    </location>
</feature>
<dbReference type="EMBL" id="MN739156">
    <property type="protein sequence ID" value="QHS91201.1"/>
    <property type="molecule type" value="Genomic_DNA"/>
</dbReference>
<protein>
    <submittedName>
        <fullName evidence="2">Uncharacterized protein</fullName>
    </submittedName>
</protein>
<feature type="region of interest" description="Disordered" evidence="1">
    <location>
        <begin position="207"/>
        <end position="226"/>
    </location>
</feature>
<sequence>MGNYIYYGYNSLRRTVTSEPAVKKVDTATSVVKVSRPDCESTPIEKVAVITTPVVKEEPKMEVEVKVEPKKEVKEEPKKEVEVKVKEIKVKEEPKKEVEVKVKEVEVKVEPKKEVEVKVKEVKVKEEKKEVKEEPKKEVEVKVEKKEVKEVEEKIVIDLKNVTKEKTKSPLLTPIEEESIYVHPYLLEYGTEPFKSDILLIQNEMYQPNKKKNKKKKNQPNVFSEE</sequence>
<dbReference type="AlphaFoldDB" id="A0A6C0BHJ8"/>
<evidence type="ECO:0000313" key="2">
    <source>
        <dbReference type="EMBL" id="QHS91201.1"/>
    </source>
</evidence>
<accession>A0A6C0BHJ8</accession>
<name>A0A6C0BHJ8_9ZZZZ</name>
<reference evidence="2" key="1">
    <citation type="journal article" date="2020" name="Nature">
        <title>Giant virus diversity and host interactions through global metagenomics.</title>
        <authorList>
            <person name="Schulz F."/>
            <person name="Roux S."/>
            <person name="Paez-Espino D."/>
            <person name="Jungbluth S."/>
            <person name="Walsh D.A."/>
            <person name="Denef V.J."/>
            <person name="McMahon K.D."/>
            <person name="Konstantinidis K.T."/>
            <person name="Eloe-Fadrosh E.A."/>
            <person name="Kyrpides N.C."/>
            <person name="Woyke T."/>
        </authorList>
    </citation>
    <scope>NUCLEOTIDE SEQUENCE</scope>
    <source>
        <strain evidence="2">GVMAG-M-3300013004-44</strain>
    </source>
</reference>
<organism evidence="2">
    <name type="scientific">viral metagenome</name>
    <dbReference type="NCBI Taxonomy" id="1070528"/>
    <lineage>
        <taxon>unclassified sequences</taxon>
        <taxon>metagenomes</taxon>
        <taxon>organismal metagenomes</taxon>
    </lineage>
</organism>
<evidence type="ECO:0000256" key="1">
    <source>
        <dbReference type="SAM" id="MobiDB-lite"/>
    </source>
</evidence>